<dbReference type="Proteomes" id="UP000295146">
    <property type="component" value="Unassembled WGS sequence"/>
</dbReference>
<keyword evidence="2" id="KW-0489">Methyltransferase</keyword>
<evidence type="ECO:0000259" key="5">
    <source>
        <dbReference type="Pfam" id="PF08241"/>
    </source>
</evidence>
<evidence type="ECO:0000256" key="1">
    <source>
        <dbReference type="ARBA" id="ARBA00005189"/>
    </source>
</evidence>
<comment type="pathway">
    <text evidence="1">Lipid metabolism.</text>
</comment>
<dbReference type="EMBL" id="SODP01000001">
    <property type="protein sequence ID" value="TDW75885.1"/>
    <property type="molecule type" value="Genomic_DNA"/>
</dbReference>
<dbReference type="PANTHER" id="PTHR44307">
    <property type="entry name" value="PHOSPHOETHANOLAMINE METHYLTRANSFERASE"/>
    <property type="match status" value="1"/>
</dbReference>
<feature type="domain" description="Methyltransferase type 11" evidence="5">
    <location>
        <begin position="54"/>
        <end position="143"/>
    </location>
</feature>
<dbReference type="GO" id="GO:0008757">
    <property type="term" value="F:S-adenosylmethionine-dependent methyltransferase activity"/>
    <property type="evidence" value="ECO:0007669"/>
    <property type="project" value="InterPro"/>
</dbReference>
<dbReference type="AlphaFoldDB" id="A0A4R8CJ89"/>
<gene>
    <name evidence="6" type="ORF">EV653_1025</name>
</gene>
<keyword evidence="7" id="KW-1185">Reference proteome</keyword>
<dbReference type="Gene3D" id="3.40.50.150">
    <property type="entry name" value="Vaccinia Virus protein VP39"/>
    <property type="match status" value="1"/>
</dbReference>
<evidence type="ECO:0000256" key="2">
    <source>
        <dbReference type="ARBA" id="ARBA00022603"/>
    </source>
</evidence>
<name>A0A4R8CJ89_9ACTN</name>
<protein>
    <submittedName>
        <fullName evidence="6">Ubiquinone/menaquinone biosynthesis C-methylase UbiE</fullName>
    </submittedName>
</protein>
<organism evidence="6 7">
    <name type="scientific">Kribbella pratensis</name>
    <dbReference type="NCBI Taxonomy" id="2512112"/>
    <lineage>
        <taxon>Bacteria</taxon>
        <taxon>Bacillati</taxon>
        <taxon>Actinomycetota</taxon>
        <taxon>Actinomycetes</taxon>
        <taxon>Propionibacteriales</taxon>
        <taxon>Kribbellaceae</taxon>
        <taxon>Kribbella</taxon>
    </lineage>
</organism>
<evidence type="ECO:0000256" key="3">
    <source>
        <dbReference type="ARBA" id="ARBA00022679"/>
    </source>
</evidence>
<sequence>MAVEFGTVAEWTADVVDELGDEYAIVAGCRGSGDPALLDWLAQACEVGPESALLDVGAGLGGAAAWAAEAYGVNPVLVDPMEAACRAVRRMFDRSAVCARGETLPYADNRFDVVWCIGVLCTVHDKPALLRELCRVLRPGGSLGMMVLVAGSGLHSEVPDGNEFPSADELRGLVAEAGFAWRRLSETPSGSTPTEWRRRADRVDELLAKRHGDDPRWQESEQRSQMLSHLLTTRQVTAQLVHAVKSVGSVP</sequence>
<evidence type="ECO:0000256" key="4">
    <source>
        <dbReference type="ARBA" id="ARBA00025707"/>
    </source>
</evidence>
<comment type="pathway">
    <text evidence="4">Phospholipid metabolism.</text>
</comment>
<comment type="caution">
    <text evidence="6">The sequence shown here is derived from an EMBL/GenBank/DDBJ whole genome shotgun (WGS) entry which is preliminary data.</text>
</comment>
<dbReference type="GO" id="GO:0032259">
    <property type="term" value="P:methylation"/>
    <property type="evidence" value="ECO:0007669"/>
    <property type="project" value="UniProtKB-KW"/>
</dbReference>
<dbReference type="InterPro" id="IPR013216">
    <property type="entry name" value="Methyltransf_11"/>
</dbReference>
<dbReference type="InterPro" id="IPR029063">
    <property type="entry name" value="SAM-dependent_MTases_sf"/>
</dbReference>
<dbReference type="SUPFAM" id="SSF53335">
    <property type="entry name" value="S-adenosyl-L-methionine-dependent methyltransferases"/>
    <property type="match status" value="1"/>
</dbReference>
<reference evidence="6 7" key="1">
    <citation type="submission" date="2019-03" db="EMBL/GenBank/DDBJ databases">
        <title>Genomic Encyclopedia of Type Strains, Phase III (KMG-III): the genomes of soil and plant-associated and newly described type strains.</title>
        <authorList>
            <person name="Whitman W."/>
        </authorList>
    </citation>
    <scope>NUCLEOTIDE SEQUENCE [LARGE SCALE GENOMIC DNA]</scope>
    <source>
        <strain evidence="6 7">VKM Ac-2573</strain>
    </source>
</reference>
<proteinExistence type="predicted"/>
<evidence type="ECO:0000313" key="6">
    <source>
        <dbReference type="EMBL" id="TDW75885.1"/>
    </source>
</evidence>
<keyword evidence="6" id="KW-0830">Ubiquinone</keyword>
<dbReference type="PANTHER" id="PTHR44307:SF2">
    <property type="entry name" value="PHOSPHOETHANOLAMINE METHYLTRANSFERASE ISOFORM X1"/>
    <property type="match status" value="1"/>
</dbReference>
<dbReference type="Pfam" id="PF08241">
    <property type="entry name" value="Methyltransf_11"/>
    <property type="match status" value="1"/>
</dbReference>
<accession>A0A4R8CJ89</accession>
<evidence type="ECO:0000313" key="7">
    <source>
        <dbReference type="Proteomes" id="UP000295146"/>
    </source>
</evidence>
<keyword evidence="3" id="KW-0808">Transferase</keyword>